<dbReference type="GO" id="GO:0005524">
    <property type="term" value="F:ATP binding"/>
    <property type="evidence" value="ECO:0007669"/>
    <property type="project" value="UniProtKB-KW"/>
</dbReference>
<protein>
    <recommendedName>
        <fullName evidence="1">ATP-dependent DNA helicase</fullName>
        <ecNumber evidence="1">5.6.2.3</ecNumber>
    </recommendedName>
</protein>
<evidence type="ECO:0000313" key="5">
    <source>
        <dbReference type="Proteomes" id="UP000772434"/>
    </source>
</evidence>
<comment type="cofactor">
    <cofactor evidence="1">
        <name>Mg(2+)</name>
        <dbReference type="ChEBI" id="CHEBI:18420"/>
    </cofactor>
</comment>
<proteinExistence type="inferred from homology"/>
<keyword evidence="5" id="KW-1185">Reference proteome</keyword>
<dbReference type="GO" id="GO:0016787">
    <property type="term" value="F:hydrolase activity"/>
    <property type="evidence" value="ECO:0007669"/>
    <property type="project" value="UniProtKB-KW"/>
</dbReference>
<sequence length="163" mass="17695">MYRQGWSQNLQLMGRVQGKGFPGAKHRGFVTYQEAQNWIVSAGYRVLSGSDSEIEIVSTGPAPNHTSTERKQKAPVYVLSDDSDIEIIDPPPSTSTTMSPSTLLNPKSTDIVLSAEQRGVLGKVKRGESVFFTGSAGTGKSVLLREIIRHFRDQNIAITASTG</sequence>
<comment type="caution">
    <text evidence="4">The sequence shown here is derived from an EMBL/GenBank/DDBJ whole genome shotgun (WGS) entry which is preliminary data.</text>
</comment>
<comment type="similarity">
    <text evidence="1">Belongs to the helicase family.</text>
</comment>
<keyword evidence="1" id="KW-0227">DNA damage</keyword>
<keyword evidence="1" id="KW-0347">Helicase</keyword>
<dbReference type="GO" id="GO:0043139">
    <property type="term" value="F:5'-3' DNA helicase activity"/>
    <property type="evidence" value="ECO:0007669"/>
    <property type="project" value="UniProtKB-EC"/>
</dbReference>
<dbReference type="Gene3D" id="3.40.50.300">
    <property type="entry name" value="P-loop containing nucleotide triphosphate hydrolases"/>
    <property type="match status" value="1"/>
</dbReference>
<reference evidence="4" key="1">
    <citation type="submission" date="2020-11" db="EMBL/GenBank/DDBJ databases">
        <authorList>
            <consortium name="DOE Joint Genome Institute"/>
            <person name="Ahrendt S."/>
            <person name="Riley R."/>
            <person name="Andreopoulos W."/>
            <person name="Labutti K."/>
            <person name="Pangilinan J."/>
            <person name="Ruiz-Duenas F.J."/>
            <person name="Barrasa J.M."/>
            <person name="Sanchez-Garcia M."/>
            <person name="Camarero S."/>
            <person name="Miyauchi S."/>
            <person name="Serrano A."/>
            <person name="Linde D."/>
            <person name="Babiker R."/>
            <person name="Drula E."/>
            <person name="Ayuso-Fernandez I."/>
            <person name="Pacheco R."/>
            <person name="Padilla G."/>
            <person name="Ferreira P."/>
            <person name="Barriuso J."/>
            <person name="Kellner H."/>
            <person name="Castanera R."/>
            <person name="Alfaro M."/>
            <person name="Ramirez L."/>
            <person name="Pisabarro A.G."/>
            <person name="Kuo A."/>
            <person name="Tritt A."/>
            <person name="Lipzen A."/>
            <person name="He G."/>
            <person name="Yan M."/>
            <person name="Ng V."/>
            <person name="Cullen D."/>
            <person name="Martin F."/>
            <person name="Rosso M.-N."/>
            <person name="Henrissat B."/>
            <person name="Hibbett D."/>
            <person name="Martinez A.T."/>
            <person name="Grigoriev I.V."/>
        </authorList>
    </citation>
    <scope>NUCLEOTIDE SEQUENCE</scope>
    <source>
        <strain evidence="4">AH 40177</strain>
    </source>
</reference>
<dbReference type="InterPro" id="IPR027417">
    <property type="entry name" value="P-loop_NTPase"/>
</dbReference>
<dbReference type="SUPFAM" id="SSF52540">
    <property type="entry name" value="P-loop containing nucleoside triphosphate hydrolases"/>
    <property type="match status" value="1"/>
</dbReference>
<dbReference type="EC" id="5.6.2.3" evidence="1"/>
<organism evidence="4 5">
    <name type="scientific">Rhodocollybia butyracea</name>
    <dbReference type="NCBI Taxonomy" id="206335"/>
    <lineage>
        <taxon>Eukaryota</taxon>
        <taxon>Fungi</taxon>
        <taxon>Dikarya</taxon>
        <taxon>Basidiomycota</taxon>
        <taxon>Agaricomycotina</taxon>
        <taxon>Agaricomycetes</taxon>
        <taxon>Agaricomycetidae</taxon>
        <taxon>Agaricales</taxon>
        <taxon>Marasmiineae</taxon>
        <taxon>Omphalotaceae</taxon>
        <taxon>Rhodocollybia</taxon>
    </lineage>
</organism>
<feature type="domain" description="Ribonuclease H1 N-terminal" evidence="2">
    <location>
        <begin position="17"/>
        <end position="38"/>
    </location>
</feature>
<keyword evidence="1" id="KW-0378">Hydrolase</keyword>
<evidence type="ECO:0000256" key="1">
    <source>
        <dbReference type="RuleBase" id="RU363044"/>
    </source>
</evidence>
<dbReference type="GO" id="GO:0006310">
    <property type="term" value="P:DNA recombination"/>
    <property type="evidence" value="ECO:0007669"/>
    <property type="project" value="UniProtKB-KW"/>
</dbReference>
<gene>
    <name evidence="4" type="ORF">BDP27DRAFT_1056128</name>
</gene>
<dbReference type="GO" id="GO:0006281">
    <property type="term" value="P:DNA repair"/>
    <property type="evidence" value="ECO:0007669"/>
    <property type="project" value="UniProtKB-KW"/>
</dbReference>
<name>A0A9P5PQE8_9AGAR</name>
<evidence type="ECO:0000259" key="2">
    <source>
        <dbReference type="Pfam" id="PF01693"/>
    </source>
</evidence>
<dbReference type="Proteomes" id="UP000772434">
    <property type="component" value="Unassembled WGS sequence"/>
</dbReference>
<keyword evidence="1" id="KW-0234">DNA repair</keyword>
<dbReference type="Pfam" id="PF05970">
    <property type="entry name" value="PIF1"/>
    <property type="match status" value="1"/>
</dbReference>
<dbReference type="OrthoDB" id="432234at2759"/>
<feature type="domain" description="DNA helicase Pif1-like DEAD-box helicase" evidence="3">
    <location>
        <begin position="113"/>
        <end position="163"/>
    </location>
</feature>
<evidence type="ECO:0000259" key="3">
    <source>
        <dbReference type="Pfam" id="PF05970"/>
    </source>
</evidence>
<dbReference type="AlphaFoldDB" id="A0A9P5PQE8"/>
<dbReference type="EMBL" id="JADNRY010000093">
    <property type="protein sequence ID" value="KAF9066065.1"/>
    <property type="molecule type" value="Genomic_DNA"/>
</dbReference>
<keyword evidence="1" id="KW-0547">Nucleotide-binding</keyword>
<dbReference type="Pfam" id="PF01693">
    <property type="entry name" value="Cauli_VI"/>
    <property type="match status" value="1"/>
</dbReference>
<keyword evidence="1" id="KW-0067">ATP-binding</keyword>
<keyword evidence="1" id="KW-0233">DNA recombination</keyword>
<dbReference type="GO" id="GO:0000723">
    <property type="term" value="P:telomere maintenance"/>
    <property type="evidence" value="ECO:0007669"/>
    <property type="project" value="InterPro"/>
</dbReference>
<comment type="catalytic activity">
    <reaction evidence="1">
        <text>ATP + H2O = ADP + phosphate + H(+)</text>
        <dbReference type="Rhea" id="RHEA:13065"/>
        <dbReference type="ChEBI" id="CHEBI:15377"/>
        <dbReference type="ChEBI" id="CHEBI:15378"/>
        <dbReference type="ChEBI" id="CHEBI:30616"/>
        <dbReference type="ChEBI" id="CHEBI:43474"/>
        <dbReference type="ChEBI" id="CHEBI:456216"/>
        <dbReference type="EC" id="5.6.2.3"/>
    </reaction>
</comment>
<accession>A0A9P5PQE8</accession>
<dbReference type="InterPro" id="IPR011320">
    <property type="entry name" value="RNase_H1_N"/>
</dbReference>
<evidence type="ECO:0000313" key="4">
    <source>
        <dbReference type="EMBL" id="KAF9066065.1"/>
    </source>
</evidence>
<dbReference type="InterPro" id="IPR010285">
    <property type="entry name" value="DNA_helicase_pif1-like_DEAD"/>
</dbReference>